<comment type="caution">
    <text evidence="1">The sequence shown here is derived from an EMBL/GenBank/DDBJ whole genome shotgun (WGS) entry which is preliminary data.</text>
</comment>
<name>A0ABT3TEC7_9GAMM</name>
<dbReference type="SUPFAM" id="SSF52540">
    <property type="entry name" value="P-loop containing nucleoside triphosphate hydrolases"/>
    <property type="match status" value="1"/>
</dbReference>
<dbReference type="RefSeq" id="WP_279244621.1">
    <property type="nucleotide sequence ID" value="NZ_SHNN01000001.1"/>
</dbReference>
<evidence type="ECO:0000313" key="1">
    <source>
        <dbReference type="EMBL" id="MCX2980646.1"/>
    </source>
</evidence>
<sequence>MSQISNNDVRPAPARIICILGMHRSGTSCLTGSLQNAGIALGDIHTWNPYNKKGNRENQRFVDLHDSILEHNGGAWDEPPASSVWRSEEKQAGRELLESYAEYPLFGFKDPRVLLVLEGWKQLYPDMEYIGSFRHPNAVAESLRVRSDMPRNRALKLWYVYNKRMLQEYKKGPFPILCFDDSEENFHANLNRALDILGVLPKESGEKFWEERLRGSQNASQEKLPWRIGRLYRKLRSLALR</sequence>
<proteinExistence type="predicted"/>
<gene>
    <name evidence="1" type="ORF">EYC98_07120</name>
</gene>
<keyword evidence="2" id="KW-1185">Reference proteome</keyword>
<dbReference type="InterPro" id="IPR027417">
    <property type="entry name" value="P-loop_NTPase"/>
</dbReference>
<dbReference type="Proteomes" id="UP001143362">
    <property type="component" value="Unassembled WGS sequence"/>
</dbReference>
<organism evidence="1 2">
    <name type="scientific">Candidatus Litorirhabdus singularis</name>
    <dbReference type="NCBI Taxonomy" id="2518993"/>
    <lineage>
        <taxon>Bacteria</taxon>
        <taxon>Pseudomonadati</taxon>
        <taxon>Pseudomonadota</taxon>
        <taxon>Gammaproteobacteria</taxon>
        <taxon>Cellvibrionales</taxon>
        <taxon>Halieaceae</taxon>
        <taxon>Candidatus Litorirhabdus</taxon>
    </lineage>
</organism>
<evidence type="ECO:0000313" key="2">
    <source>
        <dbReference type="Proteomes" id="UP001143362"/>
    </source>
</evidence>
<dbReference type="EMBL" id="SHNN01000001">
    <property type="protein sequence ID" value="MCX2980646.1"/>
    <property type="molecule type" value="Genomic_DNA"/>
</dbReference>
<accession>A0ABT3TEC7</accession>
<reference evidence="1" key="1">
    <citation type="submission" date="2019-02" db="EMBL/GenBank/DDBJ databases">
        <authorList>
            <person name="Li S.-H."/>
        </authorList>
    </citation>
    <scope>NUCLEOTIDE SEQUENCE</scope>
    <source>
        <strain evidence="1">IMCC14734</strain>
    </source>
</reference>
<protein>
    <submittedName>
        <fullName evidence="1">Sulfotransferase family protein</fullName>
    </submittedName>
</protein>
<dbReference type="Gene3D" id="3.40.50.300">
    <property type="entry name" value="P-loop containing nucleotide triphosphate hydrolases"/>
    <property type="match status" value="1"/>
</dbReference>